<dbReference type="InterPro" id="IPR050834">
    <property type="entry name" value="Glycosyltransf_2"/>
</dbReference>
<evidence type="ECO:0000256" key="1">
    <source>
        <dbReference type="SAM" id="MobiDB-lite"/>
    </source>
</evidence>
<dbReference type="CDD" id="cd00761">
    <property type="entry name" value="Glyco_tranf_GTA_type"/>
    <property type="match status" value="1"/>
</dbReference>
<dbReference type="AlphaFoldDB" id="A0A3A9ZL55"/>
<keyword evidence="3" id="KW-0808">Transferase</keyword>
<dbReference type="Proteomes" id="UP000281726">
    <property type="component" value="Unassembled WGS sequence"/>
</dbReference>
<gene>
    <name evidence="3" type="ORF">D7223_06110</name>
</gene>
<dbReference type="PANTHER" id="PTHR43685">
    <property type="entry name" value="GLYCOSYLTRANSFERASE"/>
    <property type="match status" value="1"/>
</dbReference>
<dbReference type="Gene3D" id="3.90.550.10">
    <property type="entry name" value="Spore Coat Polysaccharide Biosynthesis Protein SpsA, Chain A"/>
    <property type="match status" value="1"/>
</dbReference>
<feature type="domain" description="Glycosyltransferase 2-like" evidence="2">
    <location>
        <begin position="9"/>
        <end position="131"/>
    </location>
</feature>
<proteinExistence type="predicted"/>
<keyword evidence="4" id="KW-1185">Reference proteome</keyword>
<dbReference type="OrthoDB" id="3183633at2"/>
<reference evidence="3 4" key="1">
    <citation type="journal article" date="2004" name="Syst. Appl. Microbiol.">
        <title>Cryptoendolithic actinomycetes from antarctic sandstone rock samples: Micromonospora endolithica sp. nov. and two isolates related to Micromonospora coerulea Jensen 1932.</title>
        <authorList>
            <person name="Hirsch P."/>
            <person name="Mevs U."/>
            <person name="Kroppenstedt R.M."/>
            <person name="Schumann P."/>
            <person name="Stackebrandt E."/>
        </authorList>
    </citation>
    <scope>NUCLEOTIDE SEQUENCE [LARGE SCALE GENOMIC DNA]</scope>
    <source>
        <strain evidence="3 4">JCM 12677</strain>
    </source>
</reference>
<feature type="region of interest" description="Disordered" evidence="1">
    <location>
        <begin position="339"/>
        <end position="360"/>
    </location>
</feature>
<dbReference type="EMBL" id="RBAK01000002">
    <property type="protein sequence ID" value="RKN49091.1"/>
    <property type="molecule type" value="Genomic_DNA"/>
</dbReference>
<evidence type="ECO:0000259" key="2">
    <source>
        <dbReference type="Pfam" id="PF00535"/>
    </source>
</evidence>
<dbReference type="InterPro" id="IPR001173">
    <property type="entry name" value="Glyco_trans_2-like"/>
</dbReference>
<dbReference type="SUPFAM" id="SSF53448">
    <property type="entry name" value="Nucleotide-diphospho-sugar transferases"/>
    <property type="match status" value="1"/>
</dbReference>
<dbReference type="GO" id="GO:0016740">
    <property type="term" value="F:transferase activity"/>
    <property type="evidence" value="ECO:0007669"/>
    <property type="project" value="UniProtKB-KW"/>
</dbReference>
<evidence type="ECO:0000313" key="4">
    <source>
        <dbReference type="Proteomes" id="UP000281726"/>
    </source>
</evidence>
<name>A0A3A9ZL55_9ACTN</name>
<dbReference type="RefSeq" id="WP_120725914.1">
    <property type="nucleotide sequence ID" value="NZ_RBAK01000002.1"/>
</dbReference>
<comment type="caution">
    <text evidence="3">The sequence shown here is derived from an EMBL/GenBank/DDBJ whole genome shotgun (WGS) entry which is preliminary data.</text>
</comment>
<sequence>MSAPAPMLSVVIPVHNVADFLPLCLDSVLFDRSAEVEVVAVDDCSPDRSAAILADYARRDPRLRVLTLPRNVGLSGARNLGLTSARGEYVWFVDGDDWVSSGAVEAVLDRLSATRPDVLLVDHVEVFDNGRVVAGTPDGVLRALPSPLRLAEHPRLLRLAQSACTKVARRAYLHETGLRFSPGWYEDCAFSHPLLMAAERIEVLDRVCYCYRQRAASGAITKTRSPRHFEVFAQYERLFARVDRGGRAYDVFRPELFRVMTDHYLVIAGNERRLPPSVRRSFFHRAARDYRRWLPADGYPMPDGVAGLKHRLLRDDNYPAYAVLRSAYRAANQLRRTVRRPAEHGYSPALHPAVTRPTTS</sequence>
<accession>A0A3A9ZL55</accession>
<dbReference type="InterPro" id="IPR029044">
    <property type="entry name" value="Nucleotide-diphossugar_trans"/>
</dbReference>
<protein>
    <submittedName>
        <fullName evidence="3">Glycosyltransferase</fullName>
    </submittedName>
</protein>
<dbReference type="Pfam" id="PF00535">
    <property type="entry name" value="Glycos_transf_2"/>
    <property type="match status" value="1"/>
</dbReference>
<evidence type="ECO:0000313" key="3">
    <source>
        <dbReference type="EMBL" id="RKN49091.1"/>
    </source>
</evidence>
<organism evidence="3 4">
    <name type="scientific">Micromonospora endolithica</name>
    <dbReference type="NCBI Taxonomy" id="230091"/>
    <lineage>
        <taxon>Bacteria</taxon>
        <taxon>Bacillati</taxon>
        <taxon>Actinomycetota</taxon>
        <taxon>Actinomycetes</taxon>
        <taxon>Micromonosporales</taxon>
        <taxon>Micromonosporaceae</taxon>
        <taxon>Micromonospora</taxon>
    </lineage>
</organism>
<dbReference type="PANTHER" id="PTHR43685:SF14">
    <property type="entry name" value="GLYCOSYLTRANSFERASE 2-LIKE DOMAIN-CONTAINING PROTEIN"/>
    <property type="match status" value="1"/>
</dbReference>